<name>R7VFX9_CAPTE</name>
<reference evidence="2 4" key="2">
    <citation type="journal article" date="2013" name="Nature">
        <title>Insights into bilaterian evolution from three spiralian genomes.</title>
        <authorList>
            <person name="Simakov O."/>
            <person name="Marletaz F."/>
            <person name="Cho S.J."/>
            <person name="Edsinger-Gonzales E."/>
            <person name="Havlak P."/>
            <person name="Hellsten U."/>
            <person name="Kuo D.H."/>
            <person name="Larsson T."/>
            <person name="Lv J."/>
            <person name="Arendt D."/>
            <person name="Savage R."/>
            <person name="Osoegawa K."/>
            <person name="de Jong P."/>
            <person name="Grimwood J."/>
            <person name="Chapman J.A."/>
            <person name="Shapiro H."/>
            <person name="Aerts A."/>
            <person name="Otillar R.P."/>
            <person name="Terry A.Y."/>
            <person name="Boore J.L."/>
            <person name="Grigoriev I.V."/>
            <person name="Lindberg D.R."/>
            <person name="Seaver E.C."/>
            <person name="Weisblat D.A."/>
            <person name="Putnam N.H."/>
            <person name="Rokhsar D.S."/>
        </authorList>
    </citation>
    <scope>NUCLEOTIDE SEQUENCE</scope>
    <source>
        <strain evidence="2 4">I ESC-2004</strain>
    </source>
</reference>
<gene>
    <name evidence="2" type="ORF">CAPTEDRAFT_211021</name>
</gene>
<keyword evidence="4" id="KW-1185">Reference proteome</keyword>
<reference evidence="3" key="3">
    <citation type="submission" date="2015-06" db="UniProtKB">
        <authorList>
            <consortium name="EnsemblMetazoa"/>
        </authorList>
    </citation>
    <scope>IDENTIFICATION</scope>
</reference>
<organism evidence="2">
    <name type="scientific">Capitella teleta</name>
    <name type="common">Polychaete worm</name>
    <dbReference type="NCBI Taxonomy" id="283909"/>
    <lineage>
        <taxon>Eukaryota</taxon>
        <taxon>Metazoa</taxon>
        <taxon>Spiralia</taxon>
        <taxon>Lophotrochozoa</taxon>
        <taxon>Annelida</taxon>
        <taxon>Polychaeta</taxon>
        <taxon>Sedentaria</taxon>
        <taxon>Scolecida</taxon>
        <taxon>Capitellidae</taxon>
        <taxon>Capitella</taxon>
    </lineage>
</organism>
<dbReference type="EMBL" id="KB294417">
    <property type="protein sequence ID" value="ELU14590.1"/>
    <property type="molecule type" value="Genomic_DNA"/>
</dbReference>
<reference evidence="4" key="1">
    <citation type="submission" date="2012-12" db="EMBL/GenBank/DDBJ databases">
        <authorList>
            <person name="Hellsten U."/>
            <person name="Grimwood J."/>
            <person name="Chapman J.A."/>
            <person name="Shapiro H."/>
            <person name="Aerts A."/>
            <person name="Otillar R.P."/>
            <person name="Terry A.Y."/>
            <person name="Boore J.L."/>
            <person name="Simakov O."/>
            <person name="Marletaz F."/>
            <person name="Cho S.-J."/>
            <person name="Edsinger-Gonzales E."/>
            <person name="Havlak P."/>
            <person name="Kuo D.-H."/>
            <person name="Larsson T."/>
            <person name="Lv J."/>
            <person name="Arendt D."/>
            <person name="Savage R."/>
            <person name="Osoegawa K."/>
            <person name="de Jong P."/>
            <person name="Lindberg D.R."/>
            <person name="Seaver E.C."/>
            <person name="Weisblat D.A."/>
            <person name="Putnam N.H."/>
            <person name="Grigoriev I.V."/>
            <person name="Rokhsar D.S."/>
        </authorList>
    </citation>
    <scope>NUCLEOTIDE SEQUENCE</scope>
    <source>
        <strain evidence="4">I ESC-2004</strain>
    </source>
</reference>
<protein>
    <submittedName>
        <fullName evidence="2 3">Uncharacterized protein</fullName>
    </submittedName>
</protein>
<dbReference type="HOGENOM" id="CLU_1490378_0_0_1"/>
<evidence type="ECO:0000313" key="4">
    <source>
        <dbReference type="Proteomes" id="UP000014760"/>
    </source>
</evidence>
<evidence type="ECO:0000256" key="1">
    <source>
        <dbReference type="SAM" id="MobiDB-lite"/>
    </source>
</evidence>
<dbReference type="AlphaFoldDB" id="R7VFX9"/>
<evidence type="ECO:0000313" key="3">
    <source>
        <dbReference type="EnsemblMetazoa" id="CapteP211021"/>
    </source>
</evidence>
<feature type="compositionally biased region" description="Basic and acidic residues" evidence="1">
    <location>
        <begin position="61"/>
        <end position="73"/>
    </location>
</feature>
<dbReference type="EMBL" id="AMQN01000694">
    <property type="status" value="NOT_ANNOTATED_CDS"/>
    <property type="molecule type" value="Genomic_DNA"/>
</dbReference>
<dbReference type="Proteomes" id="UP000014760">
    <property type="component" value="Unassembled WGS sequence"/>
</dbReference>
<dbReference type="EnsemblMetazoa" id="CapteT211021">
    <property type="protein sequence ID" value="CapteP211021"/>
    <property type="gene ID" value="CapteG211021"/>
</dbReference>
<evidence type="ECO:0000313" key="2">
    <source>
        <dbReference type="EMBL" id="ELU14590.1"/>
    </source>
</evidence>
<sequence>MVDSGILRDSKSVEVKKSGDDRIFTGSKLLSVYNKPSPGVKVTPLSGAAAESKSCDASTDPEVKTSPDDRGSDESITSRIRALTESVDEGIGVTTDEDTGFSEVGITESESEDVASSSSHDKTKSTSSSYDIDEHVKVVSSETMSHRKADQVKFYDSTSYRQIFTHGETLFMLGIHLFAEQ</sequence>
<accession>R7VFX9</accession>
<proteinExistence type="predicted"/>
<feature type="region of interest" description="Disordered" evidence="1">
    <location>
        <begin position="35"/>
        <end position="134"/>
    </location>
</feature>